<proteinExistence type="predicted"/>
<protein>
    <submittedName>
        <fullName evidence="2">Uncharacterized protein</fullName>
    </submittedName>
</protein>
<feature type="compositionally biased region" description="Polar residues" evidence="1">
    <location>
        <begin position="64"/>
        <end position="86"/>
    </location>
</feature>
<dbReference type="GeneID" id="3880118"/>
<organism evidence="2 3">
    <name type="scientific">Neurospora crassa (strain ATCC 24698 / 74-OR23-1A / CBS 708.71 / DSM 1257 / FGSC 987)</name>
    <dbReference type="NCBI Taxonomy" id="367110"/>
    <lineage>
        <taxon>Eukaryota</taxon>
        <taxon>Fungi</taxon>
        <taxon>Dikarya</taxon>
        <taxon>Ascomycota</taxon>
        <taxon>Pezizomycotina</taxon>
        <taxon>Sordariomycetes</taxon>
        <taxon>Sordariomycetidae</taxon>
        <taxon>Sordariales</taxon>
        <taxon>Sordariaceae</taxon>
        <taxon>Neurospora</taxon>
    </lineage>
</organism>
<feature type="region of interest" description="Disordered" evidence="1">
    <location>
        <begin position="31"/>
        <end position="103"/>
    </location>
</feature>
<accession>V5IRP8</accession>
<dbReference type="RefSeq" id="XP_011392836.1">
    <property type="nucleotide sequence ID" value="XM_011394534.1"/>
</dbReference>
<evidence type="ECO:0000313" key="2">
    <source>
        <dbReference type="EMBL" id="ESA44251.1"/>
    </source>
</evidence>
<name>V5IRP8_NEUCR</name>
<dbReference type="VEuPathDB" id="FungiDB:NCU00849"/>
<evidence type="ECO:0000256" key="1">
    <source>
        <dbReference type="SAM" id="MobiDB-lite"/>
    </source>
</evidence>
<dbReference type="AlphaFoldDB" id="V5IRP8"/>
<dbReference type="OrthoDB" id="10439170at2759"/>
<dbReference type="Proteomes" id="UP000001805">
    <property type="component" value="Chromosome 1, Linkage Group I"/>
</dbReference>
<dbReference type="InParanoid" id="V5IRP8"/>
<dbReference type="EMBL" id="CM002236">
    <property type="protein sequence ID" value="ESA44251.1"/>
    <property type="molecule type" value="Genomic_DNA"/>
</dbReference>
<reference evidence="2 3" key="1">
    <citation type="journal article" date="2003" name="Nature">
        <title>The genome sequence of the filamentous fungus Neurospora crassa.</title>
        <authorList>
            <person name="Galagan J.E."/>
            <person name="Calvo S.E."/>
            <person name="Borkovich K.A."/>
            <person name="Selker E.U."/>
            <person name="Read N.D."/>
            <person name="Jaffe D."/>
            <person name="FitzHugh W."/>
            <person name="Ma L.J."/>
            <person name="Smirnov S."/>
            <person name="Purcell S."/>
            <person name="Rehman B."/>
            <person name="Elkins T."/>
            <person name="Engels R."/>
            <person name="Wang S."/>
            <person name="Nielsen C.B."/>
            <person name="Butler J."/>
            <person name="Endrizzi M."/>
            <person name="Qui D."/>
            <person name="Ianakiev P."/>
            <person name="Bell-Pedersen D."/>
            <person name="Nelson M.A."/>
            <person name="Werner-Washburne M."/>
            <person name="Selitrennikoff C.P."/>
            <person name="Kinsey J.A."/>
            <person name="Braun E.L."/>
            <person name="Zelter A."/>
            <person name="Schulte U."/>
            <person name="Kothe G.O."/>
            <person name="Jedd G."/>
            <person name="Mewes W."/>
            <person name="Staben C."/>
            <person name="Marcotte E."/>
            <person name="Greenberg D."/>
            <person name="Roy A."/>
            <person name="Foley K."/>
            <person name="Naylor J."/>
            <person name="Stange-Thomann N."/>
            <person name="Barrett R."/>
            <person name="Gnerre S."/>
            <person name="Kamal M."/>
            <person name="Kamvysselis M."/>
            <person name="Mauceli E."/>
            <person name="Bielke C."/>
            <person name="Rudd S."/>
            <person name="Frishman D."/>
            <person name="Krystofova S."/>
            <person name="Rasmussen C."/>
            <person name="Metzenberg R.L."/>
            <person name="Perkins D.D."/>
            <person name="Kroken S."/>
            <person name="Cogoni C."/>
            <person name="Macino G."/>
            <person name="Catcheside D."/>
            <person name="Li W."/>
            <person name="Pratt R.J."/>
            <person name="Osmani S.A."/>
            <person name="DeSouza C.P."/>
            <person name="Glass L."/>
            <person name="Orbach M.J."/>
            <person name="Berglund J.A."/>
            <person name="Voelker R."/>
            <person name="Yarden O."/>
            <person name="Plamann M."/>
            <person name="Seiler S."/>
            <person name="Dunlap J."/>
            <person name="Radford A."/>
            <person name="Aramayo R."/>
            <person name="Natvig D.O."/>
            <person name="Alex L.A."/>
            <person name="Mannhaupt G."/>
            <person name="Ebbole D.J."/>
            <person name="Freitag M."/>
            <person name="Paulsen I."/>
            <person name="Sachs M.S."/>
            <person name="Lander E.S."/>
            <person name="Nusbaum C."/>
            <person name="Birren B."/>
        </authorList>
    </citation>
    <scope>NUCLEOTIDE SEQUENCE [LARGE SCALE GENOMIC DNA]</scope>
    <source>
        <strain evidence="3">ATCC 24698 / 74-OR23-1A / CBS 708.71 / DSM 1257 / FGSC 987</strain>
    </source>
</reference>
<gene>
    <name evidence="2" type="ORF">NCU00849</name>
</gene>
<evidence type="ECO:0000313" key="3">
    <source>
        <dbReference type="Proteomes" id="UP000001805"/>
    </source>
</evidence>
<keyword evidence="3" id="KW-1185">Reference proteome</keyword>
<sequence length="166" mass="18023">MSVSQSCIVLDLEELLATAITFKPAFGSPAIPEKPIPHASEPPQKQTLSQIRKKTILETPKVRTPQQSSDFEASPASSDTAKSSMSPAPFSFRGAPLEPGPRPDLFATSRLSLVDRQRRDNDQKPLDTSLLRGQVRVAGVVQVCVHVATFVWRCAIFCRGSPAALL</sequence>